<dbReference type="RefSeq" id="WP_094250412.1">
    <property type="nucleotide sequence ID" value="NZ_JBHLXL010000001.1"/>
</dbReference>
<dbReference type="AlphaFoldDB" id="A0A235FAU2"/>
<dbReference type="Proteomes" id="UP000215059">
    <property type="component" value="Unassembled WGS sequence"/>
</dbReference>
<protein>
    <submittedName>
        <fullName evidence="1">Uncharacterized protein</fullName>
    </submittedName>
</protein>
<comment type="caution">
    <text evidence="1">The sequence shown here is derived from an EMBL/GenBank/DDBJ whole genome shotgun (WGS) entry which is preliminary data.</text>
</comment>
<accession>A0A235FAU2</accession>
<dbReference type="EMBL" id="NOII01000001">
    <property type="protein sequence ID" value="OYD58450.1"/>
    <property type="molecule type" value="Genomic_DNA"/>
</dbReference>
<organism evidence="1 2">
    <name type="scientific">Fictibacillus aquaticus</name>
    <dbReference type="NCBI Taxonomy" id="2021314"/>
    <lineage>
        <taxon>Bacteria</taxon>
        <taxon>Bacillati</taxon>
        <taxon>Bacillota</taxon>
        <taxon>Bacilli</taxon>
        <taxon>Bacillales</taxon>
        <taxon>Fictibacillaceae</taxon>
        <taxon>Fictibacillus</taxon>
    </lineage>
</organism>
<name>A0A235FAU2_9BACL</name>
<evidence type="ECO:0000313" key="1">
    <source>
        <dbReference type="EMBL" id="OYD58450.1"/>
    </source>
</evidence>
<proteinExistence type="predicted"/>
<keyword evidence="2" id="KW-1185">Reference proteome</keyword>
<sequence>MRRWVVSKTVASVDHERLQLIVIHPEVDDKVAVKKEHRGRFYERHLIIGNRNPFSSVVNIEGNRQGEHA</sequence>
<reference evidence="1 2" key="1">
    <citation type="submission" date="2017-07" db="EMBL/GenBank/DDBJ databases">
        <title>Fictibacillus sp. nov. GDSW-R2A3 Genome sequencing and assembly.</title>
        <authorList>
            <person name="Mayilraj S."/>
        </authorList>
    </citation>
    <scope>NUCLEOTIDE SEQUENCE [LARGE SCALE GENOMIC DNA]</scope>
    <source>
        <strain evidence="1 2">GDSW-R2A3</strain>
    </source>
</reference>
<gene>
    <name evidence="1" type="ORF">CGZ90_00685</name>
</gene>
<evidence type="ECO:0000313" key="2">
    <source>
        <dbReference type="Proteomes" id="UP000215059"/>
    </source>
</evidence>